<dbReference type="OrthoDB" id="9758101at2"/>
<dbReference type="RefSeq" id="WP_133261384.1">
    <property type="nucleotide sequence ID" value="NZ_SJCY01000002.1"/>
</dbReference>
<feature type="domain" description="Glycosyl hydrolase family 92" evidence="5">
    <location>
        <begin position="293"/>
        <end position="761"/>
    </location>
</feature>
<dbReference type="InterPro" id="IPR041371">
    <property type="entry name" value="GH92_N"/>
</dbReference>
<dbReference type="Pfam" id="PF17678">
    <property type="entry name" value="Glyco_hydro_92N"/>
    <property type="match status" value="1"/>
</dbReference>
<evidence type="ECO:0000256" key="3">
    <source>
        <dbReference type="ARBA" id="ARBA00022837"/>
    </source>
</evidence>
<keyword evidence="3" id="KW-0106">Calcium</keyword>
<comment type="subunit">
    <text evidence="2">Monomer.</text>
</comment>
<sequence>MKKTPVLLFVLLSTLTAFAQKLPIDYVNVFAGTSNSRWMLFPGPSQPFGMVKLSPDNQGNVWNGGYEYSVNSISGFSHLHGYGLSGVSYMPFVGDLKFGEEYYKLFPGPPDGPFGNMWTAGYRSRYEKESEKGSPGYYSVHLTDADATVELTATDRCGMIRTTFPKSDKSTILLDFNPPTEESSEILACTFKKVNNMLIEGSITFKNNNTNGTTVFFQSKFSKPITSTDSWEYEKYTGTQQTYGIDFRKKCNVNKNITSFISKGQTGIILHFNTNKGDQVITSTGLSFVSIENAGLNLRTELGTLNYDFDKVVSQSKETWKKLLNKIELKGKEADKAKFYTNFYRSFTGKNMMSDVNGEYLDQCGKVEKVQAPADAVYSSDSMWGTQWSLTPLWTLVSPKYANSFANSLIELQRVGGWIPQSPVSLKYALVMAGQHQNALLISAYQKGIAQFDPKKVYEMIKHDYTTPGEKQPCGGFAGNIYMKDYMDYGYVPDEVGATSHTMEYAFDDWCLSQFATALNKKADAKYFLNRSKNYENIFDKSTGYIRRKHKDGTWSKDADIFKMGTDGGWNAPGFMEGNAWIYTWFVPQDLPNLIKLMGKTEFNRRLEEGFEKGYVDLTNEPNMQAPFLFNYSGEPWLTQKYTRMVANKFFSTSPYTAWVGEEDEGQMGALYCLMSMGIFEMKSGCSVEPYYDLSSPVFDEIKINLDKKYYPGGSFTIKVENNGDGNDYIQSAIINGKKVENYQLLHKDIVKGGELKIVLGNTPNKTN</sequence>
<comment type="cofactor">
    <cofactor evidence="1">
        <name>Ca(2+)</name>
        <dbReference type="ChEBI" id="CHEBI:29108"/>
    </cofactor>
</comment>
<dbReference type="Gene3D" id="3.30.2080.10">
    <property type="entry name" value="GH92 mannosidase domain"/>
    <property type="match status" value="1"/>
</dbReference>
<evidence type="ECO:0000313" key="8">
    <source>
        <dbReference type="Proteomes" id="UP000295668"/>
    </source>
</evidence>
<dbReference type="InterPro" id="IPR005887">
    <property type="entry name" value="GH92_a_mannosidase_put"/>
</dbReference>
<dbReference type="PANTHER" id="PTHR12143">
    <property type="entry name" value="PEPTIDE N-GLYCANASE PNGASE -RELATED"/>
    <property type="match status" value="1"/>
</dbReference>
<dbReference type="PANTHER" id="PTHR12143:SF39">
    <property type="entry name" value="SECRETED PROTEIN"/>
    <property type="match status" value="1"/>
</dbReference>
<dbReference type="SUPFAM" id="SSF48208">
    <property type="entry name" value="Six-hairpin glycosidases"/>
    <property type="match status" value="1"/>
</dbReference>
<keyword evidence="8" id="KW-1185">Reference proteome</keyword>
<feature type="domain" description="Glycosyl hydrolase family 92 N-terminal" evidence="6">
    <location>
        <begin position="26"/>
        <end position="287"/>
    </location>
</feature>
<dbReference type="AlphaFoldDB" id="A0A4R5MNA4"/>
<accession>A0A4R5MNA4</accession>
<dbReference type="Gene3D" id="1.20.1050.60">
    <property type="entry name" value="alpha-1,2-mannosidase"/>
    <property type="match status" value="1"/>
</dbReference>
<dbReference type="GO" id="GO:0005975">
    <property type="term" value="P:carbohydrate metabolic process"/>
    <property type="evidence" value="ECO:0007669"/>
    <property type="project" value="InterPro"/>
</dbReference>
<evidence type="ECO:0000256" key="2">
    <source>
        <dbReference type="ARBA" id="ARBA00011245"/>
    </source>
</evidence>
<evidence type="ECO:0000313" key="7">
    <source>
        <dbReference type="EMBL" id="TDG37291.1"/>
    </source>
</evidence>
<feature type="chain" id="PRO_5020372219" evidence="4">
    <location>
        <begin position="20"/>
        <end position="768"/>
    </location>
</feature>
<evidence type="ECO:0000256" key="1">
    <source>
        <dbReference type="ARBA" id="ARBA00001913"/>
    </source>
</evidence>
<comment type="caution">
    <text evidence="7">The sequence shown here is derived from an EMBL/GenBank/DDBJ whole genome shotgun (WGS) entry which is preliminary data.</text>
</comment>
<dbReference type="Gene3D" id="2.70.98.10">
    <property type="match status" value="1"/>
</dbReference>
<reference evidence="7 8" key="1">
    <citation type="submission" date="2019-02" db="EMBL/GenBank/DDBJ databases">
        <title>Pedobacter sp. nov., a novel speices isolated from soil of pinguins habitat in Antarcitica.</title>
        <authorList>
            <person name="He R.-H."/>
        </authorList>
    </citation>
    <scope>NUCLEOTIDE SEQUENCE [LARGE SCALE GENOMIC DNA]</scope>
    <source>
        <strain evidence="7 8">E01020</strain>
    </source>
</reference>
<dbReference type="GO" id="GO:0000224">
    <property type="term" value="F:peptide-N4-(N-acetyl-beta-glucosaminyl)asparagine amidase activity"/>
    <property type="evidence" value="ECO:0007669"/>
    <property type="project" value="TreeGrafter"/>
</dbReference>
<dbReference type="EMBL" id="SJCY01000002">
    <property type="protein sequence ID" value="TDG37291.1"/>
    <property type="molecule type" value="Genomic_DNA"/>
</dbReference>
<organism evidence="7 8">
    <name type="scientific">Pedobacter changchengzhani</name>
    <dbReference type="NCBI Taxonomy" id="2529274"/>
    <lineage>
        <taxon>Bacteria</taxon>
        <taxon>Pseudomonadati</taxon>
        <taxon>Bacteroidota</taxon>
        <taxon>Sphingobacteriia</taxon>
        <taxon>Sphingobacteriales</taxon>
        <taxon>Sphingobacteriaceae</taxon>
        <taxon>Pedobacter</taxon>
    </lineage>
</organism>
<proteinExistence type="predicted"/>
<evidence type="ECO:0000259" key="6">
    <source>
        <dbReference type="Pfam" id="PF17678"/>
    </source>
</evidence>
<dbReference type="Gene3D" id="1.20.1610.10">
    <property type="entry name" value="alpha-1,2-mannosidases domains"/>
    <property type="match status" value="1"/>
</dbReference>
<keyword evidence="4" id="KW-0732">Signal</keyword>
<dbReference type="Pfam" id="PF07971">
    <property type="entry name" value="Glyco_hydro_92"/>
    <property type="match status" value="1"/>
</dbReference>
<dbReference type="NCBIfam" id="TIGR01180">
    <property type="entry name" value="aman2_put"/>
    <property type="match status" value="1"/>
</dbReference>
<dbReference type="GO" id="GO:0030246">
    <property type="term" value="F:carbohydrate binding"/>
    <property type="evidence" value="ECO:0007669"/>
    <property type="project" value="InterPro"/>
</dbReference>
<feature type="signal peptide" evidence="4">
    <location>
        <begin position="1"/>
        <end position="19"/>
    </location>
</feature>
<protein>
    <submittedName>
        <fullName evidence="7">Glycoside hydrolase family 92 protein</fullName>
    </submittedName>
</protein>
<dbReference type="GO" id="GO:0005829">
    <property type="term" value="C:cytosol"/>
    <property type="evidence" value="ECO:0007669"/>
    <property type="project" value="TreeGrafter"/>
</dbReference>
<dbReference type="InterPro" id="IPR008928">
    <property type="entry name" value="6-hairpin_glycosidase_sf"/>
</dbReference>
<dbReference type="GO" id="GO:0006516">
    <property type="term" value="P:glycoprotein catabolic process"/>
    <property type="evidence" value="ECO:0007669"/>
    <property type="project" value="TreeGrafter"/>
</dbReference>
<dbReference type="InterPro" id="IPR014718">
    <property type="entry name" value="GH-type_carb-bd"/>
</dbReference>
<evidence type="ECO:0000256" key="4">
    <source>
        <dbReference type="SAM" id="SignalP"/>
    </source>
</evidence>
<dbReference type="InterPro" id="IPR050883">
    <property type="entry name" value="PNGase"/>
</dbReference>
<keyword evidence="7" id="KW-0378">Hydrolase</keyword>
<gene>
    <name evidence="7" type="ORF">EZJ43_04015</name>
</gene>
<dbReference type="InterPro" id="IPR012939">
    <property type="entry name" value="Glyco_hydro_92"/>
</dbReference>
<name>A0A4R5MNA4_9SPHI</name>
<dbReference type="Proteomes" id="UP000295668">
    <property type="component" value="Unassembled WGS sequence"/>
</dbReference>
<evidence type="ECO:0000259" key="5">
    <source>
        <dbReference type="Pfam" id="PF07971"/>
    </source>
</evidence>